<dbReference type="SUPFAM" id="SSF81585">
    <property type="entry name" value="PsbU/PolX domain-like"/>
    <property type="match status" value="1"/>
</dbReference>
<keyword evidence="2" id="KW-1185">Reference proteome</keyword>
<comment type="caution">
    <text evidence="1">The sequence shown here is derived from an EMBL/GenBank/DDBJ whole genome shotgun (WGS) entry which is preliminary data.</text>
</comment>
<name>A0A370HJJ6_9HYPH</name>
<sequence>MQIGDLPRAHSPVDHGGGLPLWGRFVVLVSIAVLAGWLVLPPPGDEPDAQVASTIQPSGAGLMTTSPPQPAAPVRAAIAQPPKIDPPKAYPNPVVAEPVAAASVPILEPADIPAYTGSTPAAVPAPPREEPKVVKVPESEPVPLRTQVASAGDVAGVPPVAAAVRPPGLVDLNAASVQELNSLRGAGLIGKAIVRGRPYRAVDDLLKKRIVNRSLFARIKDQVKVR</sequence>
<evidence type="ECO:0000313" key="1">
    <source>
        <dbReference type="EMBL" id="RDI57950.1"/>
    </source>
</evidence>
<evidence type="ECO:0000313" key="2">
    <source>
        <dbReference type="Proteomes" id="UP000254925"/>
    </source>
</evidence>
<reference evidence="1 2" key="1">
    <citation type="submission" date="2018-07" db="EMBL/GenBank/DDBJ databases">
        <title>Genomic Encyclopedia of Type Strains, Phase IV (KMG-IV): sequencing the most valuable type-strain genomes for metagenomic binning, comparative biology and taxonomic classification.</title>
        <authorList>
            <person name="Goeker M."/>
        </authorList>
    </citation>
    <scope>NUCLEOTIDE SEQUENCE [LARGE SCALE GENOMIC DNA]</scope>
    <source>
        <strain evidence="1 2">DSM 14364</strain>
    </source>
</reference>
<accession>A0A370HJJ6</accession>
<gene>
    <name evidence="1" type="ORF">DES45_106264</name>
</gene>
<dbReference type="AlphaFoldDB" id="A0A370HJJ6"/>
<dbReference type="Gene3D" id="1.10.150.320">
    <property type="entry name" value="Photosystem II 12 kDa extrinsic protein"/>
    <property type="match status" value="1"/>
</dbReference>
<dbReference type="EMBL" id="QQBB01000006">
    <property type="protein sequence ID" value="RDI57950.1"/>
    <property type="molecule type" value="Genomic_DNA"/>
</dbReference>
<protein>
    <submittedName>
        <fullName evidence="1">Helix-hairpin-helix protein</fullName>
    </submittedName>
</protein>
<proteinExistence type="predicted"/>
<organism evidence="1 2">
    <name type="scientific">Microvirga subterranea</name>
    <dbReference type="NCBI Taxonomy" id="186651"/>
    <lineage>
        <taxon>Bacteria</taxon>
        <taxon>Pseudomonadati</taxon>
        <taxon>Pseudomonadota</taxon>
        <taxon>Alphaproteobacteria</taxon>
        <taxon>Hyphomicrobiales</taxon>
        <taxon>Methylobacteriaceae</taxon>
        <taxon>Microvirga</taxon>
    </lineage>
</organism>
<dbReference type="RefSeq" id="WP_245571756.1">
    <property type="nucleotide sequence ID" value="NZ_QQBB01000006.1"/>
</dbReference>
<dbReference type="Proteomes" id="UP000254925">
    <property type="component" value="Unassembled WGS sequence"/>
</dbReference>